<evidence type="ECO:0000313" key="7">
    <source>
        <dbReference type="EMBL" id="WBW72572.1"/>
    </source>
</evidence>
<dbReference type="KEGG" id="som:SOMG_00806"/>
<reference evidence="7 8" key="1">
    <citation type="journal article" date="2023" name="G3 (Bethesda)">
        <title>A high-quality reference genome for the fission yeast Schizosaccharomyces osmophilus.</title>
        <authorList>
            <person name="Jia G.S."/>
            <person name="Zhang W.C."/>
            <person name="Liang Y."/>
            <person name="Liu X.H."/>
            <person name="Rhind N."/>
            <person name="Pidoux A."/>
            <person name="Brysch-Herzberg M."/>
            <person name="Du L.L."/>
        </authorList>
    </citation>
    <scope>NUCLEOTIDE SEQUENCE [LARGE SCALE GENOMIC DNA]</scope>
    <source>
        <strain evidence="7 8">CBS 15793</strain>
    </source>
</reference>
<keyword evidence="3" id="KW-0677">Repeat</keyword>
<dbReference type="SMART" id="SM00025">
    <property type="entry name" value="Pumilio"/>
    <property type="match status" value="8"/>
</dbReference>
<evidence type="ECO:0000256" key="2">
    <source>
        <dbReference type="ARBA" id="ARBA00016427"/>
    </source>
</evidence>
<evidence type="ECO:0000313" key="8">
    <source>
        <dbReference type="Proteomes" id="UP001212411"/>
    </source>
</evidence>
<dbReference type="GO" id="GO:0003723">
    <property type="term" value="F:RNA binding"/>
    <property type="evidence" value="ECO:0007669"/>
    <property type="project" value="InterPro"/>
</dbReference>
<dbReference type="PANTHER" id="PTHR13102:SF0">
    <property type="entry name" value="NUCLEOLAR PROTEIN 9"/>
    <property type="match status" value="1"/>
</dbReference>
<name>A0AAF0AVJ7_9SCHI</name>
<dbReference type="InterPro" id="IPR016024">
    <property type="entry name" value="ARM-type_fold"/>
</dbReference>
<comment type="subcellular location">
    <subcellularLocation>
        <location evidence="1">Nucleus</location>
        <location evidence="1">Nucleolus</location>
    </subcellularLocation>
</comment>
<evidence type="ECO:0000256" key="6">
    <source>
        <dbReference type="SAM" id="MobiDB-lite"/>
    </source>
</evidence>
<dbReference type="GO" id="GO:0000056">
    <property type="term" value="P:ribosomal small subunit export from nucleus"/>
    <property type="evidence" value="ECO:0007669"/>
    <property type="project" value="TreeGrafter"/>
</dbReference>
<dbReference type="PANTHER" id="PTHR13102">
    <property type="entry name" value="NUCLEOLAR PROTEIN 9"/>
    <property type="match status" value="1"/>
</dbReference>
<gene>
    <name evidence="7" type="primary">nop9</name>
    <name evidence="7" type="ORF">SOMG_00806</name>
</gene>
<dbReference type="GO" id="GO:0000447">
    <property type="term" value="P:endonucleolytic cleavage in ITS1 to separate SSU-rRNA from 5.8S rRNA and LSU-rRNA from tricistronic rRNA transcript (SSU-rRNA, 5.8S rRNA, LSU-rRNA)"/>
    <property type="evidence" value="ECO:0007669"/>
    <property type="project" value="TreeGrafter"/>
</dbReference>
<proteinExistence type="predicted"/>
<dbReference type="Gene3D" id="1.25.10.10">
    <property type="entry name" value="Leucine-rich Repeat Variant"/>
    <property type="match status" value="2"/>
</dbReference>
<evidence type="ECO:0000256" key="1">
    <source>
        <dbReference type="ARBA" id="ARBA00004604"/>
    </source>
</evidence>
<dbReference type="InterPro" id="IPR011989">
    <property type="entry name" value="ARM-like"/>
</dbReference>
<feature type="compositionally biased region" description="Basic residues" evidence="6">
    <location>
        <begin position="1"/>
        <end position="13"/>
    </location>
</feature>
<dbReference type="InterPro" id="IPR001313">
    <property type="entry name" value="Pumilio_RNA-bd_rpt"/>
</dbReference>
<feature type="region of interest" description="Disordered" evidence="6">
    <location>
        <begin position="613"/>
        <end position="649"/>
    </location>
</feature>
<dbReference type="InterPro" id="IPR040000">
    <property type="entry name" value="NOP9"/>
</dbReference>
<dbReference type="Proteomes" id="UP001212411">
    <property type="component" value="Chromosome 1"/>
</dbReference>
<dbReference type="RefSeq" id="XP_056036815.1">
    <property type="nucleotide sequence ID" value="XM_056179600.1"/>
</dbReference>
<dbReference type="EMBL" id="CP115611">
    <property type="protein sequence ID" value="WBW72572.1"/>
    <property type="molecule type" value="Genomic_DNA"/>
</dbReference>
<dbReference type="GO" id="GO:0000472">
    <property type="term" value="P:endonucleolytic cleavage to generate mature 5'-end of SSU-rRNA from (SSU-rRNA, 5.8S rRNA, LSU-rRNA)"/>
    <property type="evidence" value="ECO:0007669"/>
    <property type="project" value="TreeGrafter"/>
</dbReference>
<feature type="compositionally biased region" description="Basic and acidic residues" evidence="6">
    <location>
        <begin position="14"/>
        <end position="27"/>
    </location>
</feature>
<evidence type="ECO:0000256" key="4">
    <source>
        <dbReference type="ARBA" id="ARBA00030932"/>
    </source>
</evidence>
<dbReference type="SUPFAM" id="SSF48371">
    <property type="entry name" value="ARM repeat"/>
    <property type="match status" value="2"/>
</dbReference>
<keyword evidence="8" id="KW-1185">Reference proteome</keyword>
<feature type="region of interest" description="Disordered" evidence="6">
    <location>
        <begin position="1"/>
        <end position="48"/>
    </location>
</feature>
<sequence>MPKGRKQRGKKHSSKQDPETEEAHIEVDNLVPSETVEEGQEENGFQVNPYTKAPVQPFLGALDPEEEKYFQEAEKAFVNHFTRDNEETRYFIDSVYREIKGKELIVLNNVFGSKVLEHMFPLATTSQIKSVFSSLNGHYLEIVQTTFGSYAFEKLLSHMAEIVDLETKGALDNDEEMLEGEDQVFSTAESLVMYMCNEIRPDFSLLINHKLAVHVLHKILMLLDGYRFVYAEGRRESMVHIRVPETFPQFAYSIIDSAVENLSTSELRNYCVDRYASKIMQAFVRIDFERAQGGKKKKAAPLADKLLLSSDNNLKELPFLDTLLKDEAASRILEIIIEKMPNSQIPRFREAWEGRFYRLCVHPIANFVMQHYIKRLPLEELGYVVQELKQGSDNVVRKSFLAVLKTLLQRCNTLQAYQHELASLIFASAEEKEKKQNIIPILLRSKHKRDVNNPENKRKLVNNMLGAQLLEEFLNGPKEYVEVILNNVLELSHEQLMEYCQESVSSRLIENILDWPDLDLIFRKKFLNLLSNTIVELSISASGSHIVDKLWKVSRGLPLYRTRIVQELVQGGDQVKFDFYGKKVWSNWKAELFRRAPDEWYRFMKEDEPVKRVHEKARNMPGLSANSQPLRKRPNMEESANETEKRVRA</sequence>
<dbReference type="GeneID" id="80874289"/>
<dbReference type="Pfam" id="PF22493">
    <property type="entry name" value="PUF_NOP9"/>
    <property type="match status" value="1"/>
</dbReference>
<dbReference type="GO" id="GO:0030688">
    <property type="term" value="C:preribosome, small subunit precursor"/>
    <property type="evidence" value="ECO:0007669"/>
    <property type="project" value="TreeGrafter"/>
</dbReference>
<organism evidence="7 8">
    <name type="scientific">Schizosaccharomyces osmophilus</name>
    <dbReference type="NCBI Taxonomy" id="2545709"/>
    <lineage>
        <taxon>Eukaryota</taxon>
        <taxon>Fungi</taxon>
        <taxon>Dikarya</taxon>
        <taxon>Ascomycota</taxon>
        <taxon>Taphrinomycotina</taxon>
        <taxon>Schizosaccharomycetes</taxon>
        <taxon>Schizosaccharomycetales</taxon>
        <taxon>Schizosaccharomycetaceae</taxon>
        <taxon>Schizosaccharomyces</taxon>
    </lineage>
</organism>
<dbReference type="GO" id="GO:0000480">
    <property type="term" value="P:endonucleolytic cleavage in 5'-ETS of tricistronic rRNA transcript (SSU-rRNA, 5.8S rRNA, LSU-rRNA)"/>
    <property type="evidence" value="ECO:0007669"/>
    <property type="project" value="TreeGrafter"/>
</dbReference>
<dbReference type="GO" id="GO:0005730">
    <property type="term" value="C:nucleolus"/>
    <property type="evidence" value="ECO:0007669"/>
    <property type="project" value="UniProtKB-SubCell"/>
</dbReference>
<protein>
    <recommendedName>
        <fullName evidence="2">Nucleolar protein 9</fullName>
    </recommendedName>
    <alternativeName>
        <fullName evidence="4 5">Pumilio domain-containing protein NOP9</fullName>
    </alternativeName>
</protein>
<accession>A0AAF0AVJ7</accession>
<dbReference type="GO" id="GO:0030686">
    <property type="term" value="C:90S preribosome"/>
    <property type="evidence" value="ECO:0007669"/>
    <property type="project" value="TreeGrafter"/>
</dbReference>
<evidence type="ECO:0000256" key="3">
    <source>
        <dbReference type="ARBA" id="ARBA00022737"/>
    </source>
</evidence>
<evidence type="ECO:0000256" key="5">
    <source>
        <dbReference type="ARBA" id="ARBA00031929"/>
    </source>
</evidence>
<dbReference type="AlphaFoldDB" id="A0AAF0AVJ7"/>